<gene>
    <name evidence="1" type="ORF">NCTC12219_01216</name>
</gene>
<reference evidence="1 2" key="1">
    <citation type="submission" date="2018-06" db="EMBL/GenBank/DDBJ databases">
        <authorList>
            <consortium name="Pathogen Informatics"/>
            <person name="Doyle S."/>
        </authorList>
    </citation>
    <scope>NUCLEOTIDE SEQUENCE [LARGE SCALE GENOMIC DNA]</scope>
    <source>
        <strain evidence="1 2">NCTC12219</strain>
    </source>
</reference>
<accession>A0A377JTQ7</accession>
<sequence length="134" mass="15247">MIIIGHYAISFAPFVEVKSVEDIAKVGAESVVWFDTSALKQEIAFEIAKHCYDFQVKYAVKIHSLEELVLFANLTPQFLLLDRLDKAGAFQKVVEHYLLDCKLLCVIKSQKQLTKIAQLGIDGVIFKQVLEEFR</sequence>
<evidence type="ECO:0008006" key="3">
    <source>
        <dbReference type="Google" id="ProtNLM"/>
    </source>
</evidence>
<organism evidence="1 2">
    <name type="scientific">Helicobacter cinaedi</name>
    <dbReference type="NCBI Taxonomy" id="213"/>
    <lineage>
        <taxon>Bacteria</taxon>
        <taxon>Pseudomonadati</taxon>
        <taxon>Campylobacterota</taxon>
        <taxon>Epsilonproteobacteria</taxon>
        <taxon>Campylobacterales</taxon>
        <taxon>Helicobacteraceae</taxon>
        <taxon>Helicobacter</taxon>
    </lineage>
</organism>
<dbReference type="AlphaFoldDB" id="A0A377JTQ7"/>
<dbReference type="RefSeq" id="WP_115721951.1">
    <property type="nucleotide sequence ID" value="NZ_UGHX01000001.1"/>
</dbReference>
<name>A0A377JTQ7_9HELI</name>
<evidence type="ECO:0000313" key="1">
    <source>
        <dbReference type="EMBL" id="STP11328.1"/>
    </source>
</evidence>
<evidence type="ECO:0000313" key="2">
    <source>
        <dbReference type="Proteomes" id="UP000255103"/>
    </source>
</evidence>
<protein>
    <recommendedName>
        <fullName evidence="3">Indole-3-glycerol-phosphate synthase</fullName>
    </recommendedName>
</protein>
<proteinExistence type="predicted"/>
<dbReference type="Proteomes" id="UP000255103">
    <property type="component" value="Unassembled WGS sequence"/>
</dbReference>
<dbReference type="EMBL" id="UGHX01000001">
    <property type="protein sequence ID" value="STP11328.1"/>
    <property type="molecule type" value="Genomic_DNA"/>
</dbReference>